<dbReference type="Pfam" id="PF08742">
    <property type="entry name" value="C8"/>
    <property type="match status" value="4"/>
</dbReference>
<dbReference type="InterPro" id="IPR002919">
    <property type="entry name" value="TIL_dom"/>
</dbReference>
<evidence type="ECO:0000313" key="6">
    <source>
        <dbReference type="Proteomes" id="UP000265180"/>
    </source>
</evidence>
<evidence type="ECO:0000256" key="2">
    <source>
        <dbReference type="ARBA" id="ARBA00023157"/>
    </source>
</evidence>
<keyword evidence="3" id="KW-0325">Glycoprotein</keyword>
<dbReference type="Pfam" id="PF01826">
    <property type="entry name" value="TIL"/>
    <property type="match status" value="5"/>
</dbReference>
<name>A0A3P9MGJ4_ORYLA</name>
<reference evidence="5" key="4">
    <citation type="submission" date="2025-09" db="UniProtKB">
        <authorList>
            <consortium name="Ensembl"/>
        </authorList>
    </citation>
    <scope>IDENTIFICATION</scope>
    <source>
        <strain evidence="5">HNI</strain>
    </source>
</reference>
<evidence type="ECO:0000256" key="1">
    <source>
        <dbReference type="ARBA" id="ARBA00022737"/>
    </source>
</evidence>
<keyword evidence="1" id="KW-0677">Repeat</keyword>
<feature type="domain" description="VWFD" evidence="4">
    <location>
        <begin position="531"/>
        <end position="713"/>
    </location>
</feature>
<evidence type="ECO:0000256" key="3">
    <source>
        <dbReference type="ARBA" id="ARBA00023180"/>
    </source>
</evidence>
<feature type="domain" description="VWFD" evidence="4">
    <location>
        <begin position="115"/>
        <end position="299"/>
    </location>
</feature>
<dbReference type="CDD" id="cd19941">
    <property type="entry name" value="TIL"/>
    <property type="match status" value="5"/>
</dbReference>
<reference evidence="5" key="3">
    <citation type="submission" date="2025-08" db="UniProtKB">
        <authorList>
            <consortium name="Ensembl"/>
        </authorList>
    </citation>
    <scope>IDENTIFICATION</scope>
    <source>
        <strain evidence="5">HNI</strain>
    </source>
</reference>
<dbReference type="Proteomes" id="UP000265180">
    <property type="component" value="Chromosome 16"/>
</dbReference>
<reference key="1">
    <citation type="journal article" date="2007" name="Nature">
        <title>The medaka draft genome and insights into vertebrate genome evolution.</title>
        <authorList>
            <person name="Kasahara M."/>
            <person name="Naruse K."/>
            <person name="Sasaki S."/>
            <person name="Nakatani Y."/>
            <person name="Qu W."/>
            <person name="Ahsan B."/>
            <person name="Yamada T."/>
            <person name="Nagayasu Y."/>
            <person name="Doi K."/>
            <person name="Kasai Y."/>
            <person name="Jindo T."/>
            <person name="Kobayashi D."/>
            <person name="Shimada A."/>
            <person name="Toyoda A."/>
            <person name="Kuroki Y."/>
            <person name="Fujiyama A."/>
            <person name="Sasaki T."/>
            <person name="Shimizu A."/>
            <person name="Asakawa S."/>
            <person name="Shimizu N."/>
            <person name="Hashimoto S."/>
            <person name="Yang J."/>
            <person name="Lee Y."/>
            <person name="Matsushima K."/>
            <person name="Sugano S."/>
            <person name="Sakaizumi M."/>
            <person name="Narita T."/>
            <person name="Ohishi K."/>
            <person name="Haga S."/>
            <person name="Ohta F."/>
            <person name="Nomoto H."/>
            <person name="Nogata K."/>
            <person name="Morishita T."/>
            <person name="Endo T."/>
            <person name="Shin-I T."/>
            <person name="Takeda H."/>
            <person name="Morishita S."/>
            <person name="Kohara Y."/>
        </authorList>
    </citation>
    <scope>NUCLEOTIDE SEQUENCE [LARGE SCALE GENOMIC DNA]</scope>
    <source>
        <strain>Hd-rR</strain>
    </source>
</reference>
<dbReference type="Pfam" id="PF12714">
    <property type="entry name" value="TILa"/>
    <property type="match status" value="3"/>
</dbReference>
<dbReference type="SUPFAM" id="SSF57567">
    <property type="entry name" value="Serine protease inhibitors"/>
    <property type="match status" value="5"/>
</dbReference>
<dbReference type="Ensembl" id="ENSORLT00020024709.1">
    <property type="protein sequence ID" value="ENSORLP00020032089.1"/>
    <property type="gene ID" value="ENSORLG00020000473.1"/>
</dbReference>
<dbReference type="Pfam" id="PF00094">
    <property type="entry name" value="VWD"/>
    <property type="match status" value="4"/>
</dbReference>
<reference evidence="5 6" key="2">
    <citation type="submission" date="2017-04" db="EMBL/GenBank/DDBJ databases">
        <title>CpG methylation of centromeres and impact of large insertions on vertebrate speciation.</title>
        <authorList>
            <person name="Ichikawa K."/>
            <person name="Yoshimura J."/>
            <person name="Morishita S."/>
        </authorList>
    </citation>
    <scope>NUCLEOTIDE SEQUENCE</scope>
    <source>
        <strain evidence="5 6">HNI</strain>
    </source>
</reference>
<protein>
    <submittedName>
        <fullName evidence="5">Si:dkey-65b12.6</fullName>
    </submittedName>
</protein>
<dbReference type="SMART" id="SM00832">
    <property type="entry name" value="C8"/>
    <property type="match status" value="4"/>
</dbReference>
<sequence length="1661" mass="182235">CPIHSHYDICASACPASCEGLAPPPGCRAHCEEGCSCDEGYILSGDQCVPFSQCGCLYNDLYYRINEVFYPNGQCEEECKCTQDGQVTCKKFKCGPNEKCKIENGIQKCHPVGKGVCRASGDPHYTSFDGQKFDFQGTCTYVLSKSCGVEDTHLEAFSVQVENVQWDRMKGKKKVSVTRLVAVEVFGFTFIMKSKMFGVLVNGELNNIPLNLNDGEVQVYQEGTNYVIATNFGLLVTYDLVYHVTVTVPGNYRDKVCGLCGNFNGDRKDDFQMPDQILAKDINVFGKSWKVAIPNVVCENGCQGNECADCDPAHKDVFSKPAYCGILTAPKGPFAVCHSKLDPQSYFDDCVFDVCASNGDGKVLCDSVAAYAYNCHMAGVNVNDWRTPSFCPMKCPANSHYEVCAETCTYSCPGLSDMVQCPEACTEGCVCDAGFLYDGQTCVKETECGCYDRGKTYKVTYEEDCSLACSCNPATGLICEEYSCPEDTQCMIKKGVKECYNKDPCKDANCRVQETCRVEGGEAVCIPKYTSTCWAWGDPHYHTFDGFDFDFQGTCKYIISKTCGNLNGLVPFSITERNDNRGNAAVSFVREVDVFVYDYNITIRKNQVGQVTVNGELLNLPFQLGDNEVSVFQSGSSAVVETKFGLIVSYDWNWHLVIKLPSSYYSSVCGLCGNFNGDTGDELQNPSGKAVASVIEWGKSWQTPDQDKGHPCWDTCEKNCPTCDDDERELYKTQAFCGGLAAKTNSVFKICNSKLDPQAFMNNCVYDMCLNKGDKRMLCQALTSYNKQCRDEGIIIKDWRKEFNCPMNCQRFSHYEHCASPCQPSCPFPEQKQTCSGACVEACVCDEGYVLSAGVCIPAKTCGCSYQGRYYTPGQQFWADEACSRLCVCDTTLGMVTCREASCSVNEKCIIQDGERVCQPISYATCTASGDPHYHTFDGRRFNFQGTCVYQLAGLCSQHPGLVPFNVTVENENRGSKAVSFTKTVTFSIYGSTLTISKENPYKALVSGIFKLAALPLKSKDELAVFLSGSQAVIETAAGITITYDWWSTVRVTVPSNYHGAMCGLCGNYNGKALDDMTMQNGKTTPDEAKLGESWQVASVPGCSSACQGPWCQACSDSQKKVYQASQFCGIIADETGPFRECHKFVDPAAYVEDCVYDVCQFHGHHGSVCKAVEVYLSACQSQGIPIHPWRTQAFCPMECPANSHYNLCASGCPTTCASINSLTTCHMHCSEACECDQGHLMSGDTCVPVRDCGCSYNGQYYQKGDVFYPEDTCMEKCICGENGAVSCQKEKCSRGETCKLVNGVKGCHPEEEGKCVASGDPHYTSFDGQRFDFQGTCVYVLAKVCDDNDNQLTPFTVTQGNAKYGNGKVSVTKSVTVTVYGYNISIQHGVPWKVIVNNEELNLPLSLDKGRLTVTREGHNTFVRTDFGLKVLYDTVYYVEVIVPSTYQGKMCGLCGNYNKKDREEFRLPGGKGTKNVNEFGKSWVVDLPEHICGGCEEDCPVCEKANAVLYEKLDSCGIMKAPDGPFQACHSKIDPAAYVSDCVFDVCAAGGSKEILCNSVQAYVLACQNAGVQIQPWRSSSFCPASCPPNSHYEVCADTCRGTCASFIQQLTCSESCFEGCECDAGFVFDGAQCVPLENCGCVHDGRYLTVKSVYVLWC</sequence>
<dbReference type="InterPro" id="IPR014853">
    <property type="entry name" value="VWF/SSPO/ZAN-like_Cys-rich_dom"/>
</dbReference>
<dbReference type="InterPro" id="IPR025615">
    <property type="entry name" value="TILa_dom"/>
</dbReference>
<dbReference type="InterPro" id="IPR036084">
    <property type="entry name" value="Ser_inhib-like_sf"/>
</dbReference>
<keyword evidence="2" id="KW-1015">Disulfide bond</keyword>
<proteinExistence type="predicted"/>
<dbReference type="SMART" id="SM00216">
    <property type="entry name" value="VWD"/>
    <property type="match status" value="4"/>
</dbReference>
<accession>A0A3P9MGJ4</accession>
<dbReference type="PANTHER" id="PTHR11339">
    <property type="entry name" value="EXTRACELLULAR MATRIX GLYCOPROTEIN RELATED"/>
    <property type="match status" value="1"/>
</dbReference>
<dbReference type="SMART" id="SM00215">
    <property type="entry name" value="VWC_out"/>
    <property type="match status" value="4"/>
</dbReference>
<dbReference type="PANTHER" id="PTHR11339:SF244">
    <property type="entry name" value="IGGFC-BINDING PROTEIN"/>
    <property type="match status" value="1"/>
</dbReference>
<dbReference type="InterPro" id="IPR001846">
    <property type="entry name" value="VWF_type-D"/>
</dbReference>
<dbReference type="InterPro" id="IPR050780">
    <property type="entry name" value="Mucin_vWF_Thrombospondin_sf"/>
</dbReference>
<dbReference type="FunFam" id="2.10.25.10:FF:000055">
    <property type="entry name" value="alpha-tectorin isoform X1"/>
    <property type="match status" value="5"/>
</dbReference>
<feature type="domain" description="VWFD" evidence="4">
    <location>
        <begin position="924"/>
        <end position="1104"/>
    </location>
</feature>
<dbReference type="Gene3D" id="2.10.25.10">
    <property type="entry name" value="Laminin"/>
    <property type="match status" value="5"/>
</dbReference>
<evidence type="ECO:0000313" key="5">
    <source>
        <dbReference type="Ensembl" id="ENSORLP00020032089.1"/>
    </source>
</evidence>
<dbReference type="PROSITE" id="PS51233">
    <property type="entry name" value="VWFD"/>
    <property type="match status" value="4"/>
</dbReference>
<feature type="domain" description="VWFD" evidence="4">
    <location>
        <begin position="1314"/>
        <end position="1495"/>
    </location>
</feature>
<organism evidence="5 6">
    <name type="scientific">Oryzias latipes</name>
    <name type="common">Japanese rice fish</name>
    <name type="synonym">Japanese killifish</name>
    <dbReference type="NCBI Taxonomy" id="8090"/>
    <lineage>
        <taxon>Eukaryota</taxon>
        <taxon>Metazoa</taxon>
        <taxon>Chordata</taxon>
        <taxon>Craniata</taxon>
        <taxon>Vertebrata</taxon>
        <taxon>Euteleostomi</taxon>
        <taxon>Actinopterygii</taxon>
        <taxon>Neopterygii</taxon>
        <taxon>Teleostei</taxon>
        <taxon>Neoteleostei</taxon>
        <taxon>Acanthomorphata</taxon>
        <taxon>Ovalentaria</taxon>
        <taxon>Atherinomorphae</taxon>
        <taxon>Beloniformes</taxon>
        <taxon>Adrianichthyidae</taxon>
        <taxon>Oryziinae</taxon>
        <taxon>Oryzias</taxon>
    </lineage>
</organism>
<evidence type="ECO:0000259" key="4">
    <source>
        <dbReference type="PROSITE" id="PS51233"/>
    </source>
</evidence>
<dbReference type="InterPro" id="IPR001007">
    <property type="entry name" value="VWF_dom"/>
</dbReference>